<dbReference type="STRING" id="498292.SAMN05660845_1565"/>
<organism evidence="2 3">
    <name type="scientific">Flavobacterium swingsii</name>
    <dbReference type="NCBI Taxonomy" id="498292"/>
    <lineage>
        <taxon>Bacteria</taxon>
        <taxon>Pseudomonadati</taxon>
        <taxon>Bacteroidota</taxon>
        <taxon>Flavobacteriia</taxon>
        <taxon>Flavobacteriales</taxon>
        <taxon>Flavobacteriaceae</taxon>
        <taxon>Flavobacterium</taxon>
    </lineage>
</organism>
<sequence>MIDNLPTYISLTFGLTTLVTFSLFIWTIKNSNSEQTRKKAIPIFIGLTIWLTIQAFLTLQNIYNSDTNTFPPKIMLTGIFPAILTITLLFITTKGRQFIDSLPIKNLTYLNIVRIPVEIVLFWLFLNKAIPELMTFEGRNFDILAGITAPFIAHFGLKKQKISRNAILIWNFICLGLLINIVVNALFSAPSPIQKFAFEQPNIAILNFPFSWLPTFIVPAILFGHLTSIRQLLKQKTNEK</sequence>
<feature type="transmembrane region" description="Helical" evidence="1">
    <location>
        <begin position="6"/>
        <end position="28"/>
    </location>
</feature>
<accession>A0A1I0Y9K4</accession>
<feature type="transmembrane region" description="Helical" evidence="1">
    <location>
        <begin position="40"/>
        <end position="62"/>
    </location>
</feature>
<keyword evidence="3" id="KW-1185">Reference proteome</keyword>
<evidence type="ECO:0000313" key="3">
    <source>
        <dbReference type="Proteomes" id="UP000199604"/>
    </source>
</evidence>
<keyword evidence="1" id="KW-0812">Transmembrane</keyword>
<dbReference type="Proteomes" id="UP000199604">
    <property type="component" value="Unassembled WGS sequence"/>
</dbReference>
<feature type="transmembrane region" description="Helical" evidence="1">
    <location>
        <begin position="169"/>
        <end position="190"/>
    </location>
</feature>
<protein>
    <submittedName>
        <fullName evidence="2">Uncharacterized protein</fullName>
    </submittedName>
</protein>
<dbReference type="AlphaFoldDB" id="A0A1I0Y9K4"/>
<feature type="transmembrane region" description="Helical" evidence="1">
    <location>
        <begin position="74"/>
        <end position="95"/>
    </location>
</feature>
<evidence type="ECO:0000313" key="2">
    <source>
        <dbReference type="EMBL" id="SFB09487.1"/>
    </source>
</evidence>
<dbReference type="RefSeq" id="WP_091475784.1">
    <property type="nucleotide sequence ID" value="NZ_FOJT01000004.1"/>
</dbReference>
<name>A0A1I0Y9K4_9FLAO</name>
<keyword evidence="1" id="KW-0472">Membrane</keyword>
<evidence type="ECO:0000256" key="1">
    <source>
        <dbReference type="SAM" id="Phobius"/>
    </source>
</evidence>
<gene>
    <name evidence="2" type="ORF">SAMN05660845_1565</name>
</gene>
<dbReference type="OrthoDB" id="675847at2"/>
<keyword evidence="1" id="KW-1133">Transmembrane helix</keyword>
<dbReference type="EMBL" id="FOJT01000004">
    <property type="protein sequence ID" value="SFB09487.1"/>
    <property type="molecule type" value="Genomic_DNA"/>
</dbReference>
<reference evidence="3" key="1">
    <citation type="submission" date="2016-10" db="EMBL/GenBank/DDBJ databases">
        <authorList>
            <person name="Varghese N."/>
            <person name="Submissions S."/>
        </authorList>
    </citation>
    <scope>NUCLEOTIDE SEQUENCE [LARGE SCALE GENOMIC DNA]</scope>
    <source>
        <strain evidence="3">DSM 21789</strain>
    </source>
</reference>
<proteinExistence type="predicted"/>
<feature type="transmembrane region" description="Helical" evidence="1">
    <location>
        <begin position="210"/>
        <end position="233"/>
    </location>
</feature>